<reference evidence="1 2" key="1">
    <citation type="submission" date="2015-09" db="EMBL/GenBank/DDBJ databases">
        <authorList>
            <consortium name="Pathogen Informatics"/>
        </authorList>
    </citation>
    <scope>NUCLEOTIDE SEQUENCE [LARGE SCALE GENOMIC DNA]</scope>
    <source>
        <strain evidence="1 2">2789STDY5834855</strain>
    </source>
</reference>
<evidence type="ECO:0000313" key="2">
    <source>
        <dbReference type="Proteomes" id="UP000095558"/>
    </source>
</evidence>
<dbReference type="AlphaFoldDB" id="A0A174B9L8"/>
<dbReference type="EMBL" id="CYZV01000010">
    <property type="protein sequence ID" value="CUN96305.1"/>
    <property type="molecule type" value="Genomic_DNA"/>
</dbReference>
<proteinExistence type="predicted"/>
<sequence>MTIEESVIDELQDILSELYFKYGKDNEIIRLSCIIDSFIVKRQKEVLIN</sequence>
<accession>A0A174B9L8</accession>
<organism evidence="1 2">
    <name type="scientific">Clostridium disporicum</name>
    <dbReference type="NCBI Taxonomy" id="84024"/>
    <lineage>
        <taxon>Bacteria</taxon>
        <taxon>Bacillati</taxon>
        <taxon>Bacillota</taxon>
        <taxon>Clostridia</taxon>
        <taxon>Eubacteriales</taxon>
        <taxon>Clostridiaceae</taxon>
        <taxon>Clostridium</taxon>
    </lineage>
</organism>
<name>A0A174B9L8_9CLOT</name>
<protein>
    <recommendedName>
        <fullName evidence="3">Spo0E like sporulation regulatory protein</fullName>
    </recommendedName>
</protein>
<evidence type="ECO:0008006" key="3">
    <source>
        <dbReference type="Google" id="ProtNLM"/>
    </source>
</evidence>
<dbReference type="RefSeq" id="WP_172676149.1">
    <property type="nucleotide sequence ID" value="NZ_CYYT01000067.1"/>
</dbReference>
<evidence type="ECO:0000313" key="1">
    <source>
        <dbReference type="EMBL" id="CUN96305.1"/>
    </source>
</evidence>
<gene>
    <name evidence="1" type="ORF">ERS852470_01109</name>
</gene>
<dbReference type="Proteomes" id="UP000095558">
    <property type="component" value="Unassembled WGS sequence"/>
</dbReference>
<dbReference type="GeneID" id="83013730"/>